<keyword evidence="4 8" id="KW-1133">Transmembrane helix</keyword>
<name>A0ABV2GHJ7_9HYPH</name>
<keyword evidence="6 7" id="KW-0456">Lyase</keyword>
<dbReference type="Pfam" id="PF20967">
    <property type="entry name" value="MASE7"/>
    <property type="match status" value="1"/>
</dbReference>
<evidence type="ECO:0000313" key="10">
    <source>
        <dbReference type="EMBL" id="MET3577744.1"/>
    </source>
</evidence>
<comment type="caution">
    <text evidence="10">The sequence shown here is derived from an EMBL/GenBank/DDBJ whole genome shotgun (WGS) entry which is preliminary data.</text>
</comment>
<gene>
    <name evidence="10" type="ORF">ABID19_000759</name>
</gene>
<dbReference type="PROSITE" id="PS50125">
    <property type="entry name" value="GUANYLATE_CYCLASE_2"/>
    <property type="match status" value="1"/>
</dbReference>
<dbReference type="InterPro" id="IPR018297">
    <property type="entry name" value="A/G_cyclase_CS"/>
</dbReference>
<dbReference type="EMBL" id="JBEPMC010000001">
    <property type="protein sequence ID" value="MET3577744.1"/>
    <property type="molecule type" value="Genomic_DNA"/>
</dbReference>
<proteinExistence type="inferred from homology"/>
<dbReference type="PANTHER" id="PTHR11920:SF335">
    <property type="entry name" value="GUANYLATE CYCLASE"/>
    <property type="match status" value="1"/>
</dbReference>
<feature type="transmembrane region" description="Helical" evidence="8">
    <location>
        <begin position="97"/>
        <end position="117"/>
    </location>
</feature>
<dbReference type="Gene3D" id="3.30.70.1230">
    <property type="entry name" value="Nucleotide cyclase"/>
    <property type="match status" value="1"/>
</dbReference>
<evidence type="ECO:0000256" key="8">
    <source>
        <dbReference type="SAM" id="Phobius"/>
    </source>
</evidence>
<feature type="transmembrane region" description="Helical" evidence="8">
    <location>
        <begin position="184"/>
        <end position="203"/>
    </location>
</feature>
<feature type="transmembrane region" description="Helical" evidence="8">
    <location>
        <begin position="146"/>
        <end position="164"/>
    </location>
</feature>
<evidence type="ECO:0000256" key="3">
    <source>
        <dbReference type="ARBA" id="ARBA00022741"/>
    </source>
</evidence>
<evidence type="ECO:0000256" key="1">
    <source>
        <dbReference type="ARBA" id="ARBA00004370"/>
    </source>
</evidence>
<protein>
    <submittedName>
        <fullName evidence="10">Class 3 adenylate cyclase</fullName>
    </submittedName>
</protein>
<evidence type="ECO:0000256" key="5">
    <source>
        <dbReference type="ARBA" id="ARBA00023136"/>
    </source>
</evidence>
<dbReference type="PANTHER" id="PTHR11920">
    <property type="entry name" value="GUANYLYL CYCLASE"/>
    <property type="match status" value="1"/>
</dbReference>
<evidence type="ECO:0000256" key="2">
    <source>
        <dbReference type="ARBA" id="ARBA00022692"/>
    </source>
</evidence>
<dbReference type="RefSeq" id="WP_354488048.1">
    <property type="nucleotide sequence ID" value="NZ_JBEPMC010000001.1"/>
</dbReference>
<accession>A0ABV2GHJ7</accession>
<evidence type="ECO:0000313" key="11">
    <source>
        <dbReference type="Proteomes" id="UP001549204"/>
    </source>
</evidence>
<keyword evidence="2 8" id="KW-0812">Transmembrane</keyword>
<evidence type="ECO:0000256" key="4">
    <source>
        <dbReference type="ARBA" id="ARBA00022989"/>
    </source>
</evidence>
<dbReference type="CDD" id="cd07302">
    <property type="entry name" value="CHD"/>
    <property type="match status" value="1"/>
</dbReference>
<feature type="transmembrane region" description="Helical" evidence="8">
    <location>
        <begin position="123"/>
        <end position="139"/>
    </location>
</feature>
<comment type="similarity">
    <text evidence="7">Belongs to the adenylyl cyclase class-4/guanylyl cyclase family.</text>
</comment>
<dbReference type="InterPro" id="IPR029787">
    <property type="entry name" value="Nucleotide_cyclase"/>
</dbReference>
<organism evidence="10 11">
    <name type="scientific">Mesorhizobium robiniae</name>
    <dbReference type="NCBI Taxonomy" id="559315"/>
    <lineage>
        <taxon>Bacteria</taxon>
        <taxon>Pseudomonadati</taxon>
        <taxon>Pseudomonadota</taxon>
        <taxon>Alphaproteobacteria</taxon>
        <taxon>Hyphomicrobiales</taxon>
        <taxon>Phyllobacteriaceae</taxon>
        <taxon>Mesorhizobium</taxon>
    </lineage>
</organism>
<feature type="transmembrane region" description="Helical" evidence="8">
    <location>
        <begin position="73"/>
        <end position="90"/>
    </location>
</feature>
<evidence type="ECO:0000259" key="9">
    <source>
        <dbReference type="PROSITE" id="PS50125"/>
    </source>
</evidence>
<sequence length="447" mass="49005">MAGLRELIPKSRSRRRQTPPWISRLVQLGVTAENPYIRRRQIFTNIGAFAVALNAFSHLLLNAVLFPWELMPLHIYNAVVTVLALSIHRLHSYGENLGAIALSTLIIGGHTYVVLALGLNSGLQIYFTLAAFMLFIFGIEHWRQFSIFYAAAFLALIATLYFGHPAGFIMPQQTEFRETLAVQALINTMIINVLLIAYALTALRRAEIELSQEFARSESLIDVILPRAIAARLKHGEERRIADKVSSASIMFADLSGFTAASNAVGPDELVGWLDELFCSFDGLCTRNGVDKIKTIGDSYMAVGGLDGGARRGAIAICRLALEMQQEMSRHKALGSHRLSLRIGIHNGPVVAGVIGDLRVAYDVWGDAVNVAQRMEAHGEPGRIQVSAQLVAMVGHRFAFERRGSIALKGLAETETWFLTGALTDADREPANGKIADGADDRDDALR</sequence>
<dbReference type="InterPro" id="IPR001054">
    <property type="entry name" value="A/G_cyclase"/>
</dbReference>
<comment type="subcellular location">
    <subcellularLocation>
        <location evidence="1">Membrane</location>
    </subcellularLocation>
</comment>
<feature type="domain" description="Guanylate cyclase" evidence="9">
    <location>
        <begin position="249"/>
        <end position="376"/>
    </location>
</feature>
<dbReference type="InterPro" id="IPR048432">
    <property type="entry name" value="MASE7"/>
</dbReference>
<reference evidence="10 11" key="1">
    <citation type="submission" date="2024-06" db="EMBL/GenBank/DDBJ databases">
        <title>Genomic Encyclopedia of Type Strains, Phase IV (KMG-IV): sequencing the most valuable type-strain genomes for metagenomic binning, comparative biology and taxonomic classification.</title>
        <authorList>
            <person name="Goeker M."/>
        </authorList>
    </citation>
    <scope>NUCLEOTIDE SEQUENCE [LARGE SCALE GENOMIC DNA]</scope>
    <source>
        <strain evidence="10 11">DSM 100022</strain>
    </source>
</reference>
<keyword evidence="5 8" id="KW-0472">Membrane</keyword>
<dbReference type="Proteomes" id="UP001549204">
    <property type="component" value="Unassembled WGS sequence"/>
</dbReference>
<keyword evidence="3" id="KW-0547">Nucleotide-binding</keyword>
<dbReference type="SMART" id="SM00044">
    <property type="entry name" value="CYCc"/>
    <property type="match status" value="1"/>
</dbReference>
<keyword evidence="11" id="KW-1185">Reference proteome</keyword>
<dbReference type="PROSITE" id="PS00452">
    <property type="entry name" value="GUANYLATE_CYCLASE_1"/>
    <property type="match status" value="1"/>
</dbReference>
<evidence type="ECO:0000256" key="6">
    <source>
        <dbReference type="ARBA" id="ARBA00023239"/>
    </source>
</evidence>
<evidence type="ECO:0000256" key="7">
    <source>
        <dbReference type="RuleBase" id="RU000405"/>
    </source>
</evidence>
<dbReference type="SUPFAM" id="SSF55073">
    <property type="entry name" value="Nucleotide cyclase"/>
    <property type="match status" value="1"/>
</dbReference>
<dbReference type="Pfam" id="PF00211">
    <property type="entry name" value="Guanylate_cyc"/>
    <property type="match status" value="1"/>
</dbReference>
<feature type="transmembrane region" description="Helical" evidence="8">
    <location>
        <begin position="42"/>
        <end position="61"/>
    </location>
</feature>
<dbReference type="InterPro" id="IPR050401">
    <property type="entry name" value="Cyclic_nucleotide_synthase"/>
</dbReference>